<sequence>MTFKKGDIVTLKSNGQKMTITHIVGWSSDIFVILLTAGYVETEWSYKGETRKGTFRVESLTEAEE</sequence>
<gene>
    <name evidence="4" type="ORF">A7E06_26145</name>
    <name evidence="5" type="ORF">A7S51_22850</name>
    <name evidence="3" type="ORF">KO51_28475</name>
    <name evidence="2" type="ORF">NL99_28945</name>
</gene>
<feature type="transmembrane region" description="Helical" evidence="1">
    <location>
        <begin position="20"/>
        <end position="40"/>
    </location>
</feature>
<evidence type="ECO:0000313" key="3">
    <source>
        <dbReference type="EMBL" id="MIK95274.1"/>
    </source>
</evidence>
<evidence type="ECO:0000256" key="1">
    <source>
        <dbReference type="SAM" id="Phobius"/>
    </source>
</evidence>
<protein>
    <submittedName>
        <fullName evidence="2">DUF2158 domain-containing protein</fullName>
    </submittedName>
</protein>
<name>A0A3F3ISJ9_SALER</name>
<evidence type="ECO:0000313" key="2">
    <source>
        <dbReference type="EMBL" id="EAA8668821.1"/>
    </source>
</evidence>
<dbReference type="EMBL" id="MLTE01000021">
    <property type="protein sequence ID" value="OHJ47017.1"/>
    <property type="molecule type" value="Genomic_DNA"/>
</dbReference>
<dbReference type="EMBL" id="AAACVH010000137">
    <property type="protein sequence ID" value="EAA8668821.1"/>
    <property type="molecule type" value="Genomic_DNA"/>
</dbReference>
<dbReference type="AlphaFoldDB" id="A0A3F3ISJ9"/>
<keyword evidence="1" id="KW-1133">Transmembrane helix</keyword>
<keyword evidence="1" id="KW-0812">Transmembrane</keyword>
<reference evidence="5" key="1">
    <citation type="submission" date="2016-09" db="EMBL/GenBank/DDBJ databases">
        <title>Whole genome sequencing of Salmonella enterica.</title>
        <authorList>
            <person name="Bell R."/>
        </authorList>
    </citation>
    <scope>NUCLEOTIDE SEQUENCE [LARGE SCALE GENOMIC DNA]</scope>
    <source>
        <strain evidence="5">CFSAN044929</strain>
    </source>
</reference>
<keyword evidence="1" id="KW-0472">Membrane</keyword>
<dbReference type="Proteomes" id="UP000839834">
    <property type="component" value="Unassembled WGS sequence"/>
</dbReference>
<reference evidence="2" key="2">
    <citation type="submission" date="2018-08" db="EMBL/GenBank/DDBJ databases">
        <authorList>
            <consortium name="GenomeTrakr network: Whole genome sequencing for foodborne pathogen traceback"/>
        </authorList>
    </citation>
    <scope>NUCLEOTIDE SEQUENCE [LARGE SCALE GENOMIC DNA]</scope>
    <source>
        <strain evidence="4">CFSAN048114</strain>
        <strain evidence="3">FLUFL-1338</strain>
        <strain evidence="2">FLUFL-367</strain>
    </source>
</reference>
<dbReference type="Proteomes" id="UP000885283">
    <property type="component" value="Unassembled WGS sequence"/>
</dbReference>
<evidence type="ECO:0000313" key="4">
    <source>
        <dbReference type="EMBL" id="MIV46875.1"/>
    </source>
</evidence>
<dbReference type="RefSeq" id="WP_070802919.1">
    <property type="nucleotide sequence ID" value="NZ_MLTE01000021.1"/>
</dbReference>
<evidence type="ECO:0000313" key="5">
    <source>
        <dbReference type="EMBL" id="OHJ47017.1"/>
    </source>
</evidence>
<accession>A0A3F3ISJ9</accession>
<dbReference type="Proteomes" id="UP000866740">
    <property type="component" value="Unassembled WGS sequence"/>
</dbReference>
<dbReference type="EMBL" id="RSUV01000031">
    <property type="protein sequence ID" value="MIV46875.1"/>
    <property type="molecule type" value="Genomic_DNA"/>
</dbReference>
<dbReference type="Pfam" id="PF09926">
    <property type="entry name" value="DUF2158"/>
    <property type="match status" value="1"/>
</dbReference>
<comment type="caution">
    <text evidence="5">The sequence shown here is derived from an EMBL/GenBank/DDBJ whole genome shotgun (WGS) entry which is preliminary data.</text>
</comment>
<proteinExistence type="predicted"/>
<organism evidence="5">
    <name type="scientific">Salmonella enterica</name>
    <name type="common">Salmonella choleraesuis</name>
    <dbReference type="NCBI Taxonomy" id="28901"/>
    <lineage>
        <taxon>Bacteria</taxon>
        <taxon>Pseudomonadati</taxon>
        <taxon>Pseudomonadota</taxon>
        <taxon>Gammaproteobacteria</taxon>
        <taxon>Enterobacterales</taxon>
        <taxon>Enterobacteriaceae</taxon>
        <taxon>Salmonella</taxon>
    </lineage>
</organism>
<dbReference type="InterPro" id="IPR019226">
    <property type="entry name" value="DUF2158"/>
</dbReference>
<dbReference type="EMBL" id="RSMR01000092">
    <property type="protein sequence ID" value="MIK95274.1"/>
    <property type="molecule type" value="Genomic_DNA"/>
</dbReference>
<dbReference type="Proteomes" id="UP000839530">
    <property type="component" value="Unassembled WGS sequence"/>
</dbReference>